<sequence length="49" mass="5666">MCLYLLSTLFRTLLSEKCTLFIAVVYPSSNIFYTQCTVHGQNCETQQKK</sequence>
<reference evidence="2" key="1">
    <citation type="submission" date="2014-11" db="EMBL/GenBank/DDBJ databases">
        <authorList>
            <person name="Amaro Gonzalez C."/>
        </authorList>
    </citation>
    <scope>NUCLEOTIDE SEQUENCE</scope>
</reference>
<protein>
    <submittedName>
        <fullName evidence="2">Uncharacterized protein</fullName>
    </submittedName>
</protein>
<name>A0A0E9QKC0_ANGAN</name>
<dbReference type="EMBL" id="GBXM01091802">
    <property type="protein sequence ID" value="JAH16775.1"/>
    <property type="molecule type" value="Transcribed_RNA"/>
</dbReference>
<evidence type="ECO:0000313" key="2">
    <source>
        <dbReference type="EMBL" id="JAH16775.1"/>
    </source>
</evidence>
<feature type="signal peptide" evidence="1">
    <location>
        <begin position="1"/>
        <end position="15"/>
    </location>
</feature>
<feature type="chain" id="PRO_5012158523" evidence="1">
    <location>
        <begin position="16"/>
        <end position="49"/>
    </location>
</feature>
<organism evidence="2">
    <name type="scientific">Anguilla anguilla</name>
    <name type="common">European freshwater eel</name>
    <name type="synonym">Muraena anguilla</name>
    <dbReference type="NCBI Taxonomy" id="7936"/>
    <lineage>
        <taxon>Eukaryota</taxon>
        <taxon>Metazoa</taxon>
        <taxon>Chordata</taxon>
        <taxon>Craniata</taxon>
        <taxon>Vertebrata</taxon>
        <taxon>Euteleostomi</taxon>
        <taxon>Actinopterygii</taxon>
        <taxon>Neopterygii</taxon>
        <taxon>Teleostei</taxon>
        <taxon>Anguilliformes</taxon>
        <taxon>Anguillidae</taxon>
        <taxon>Anguilla</taxon>
    </lineage>
</organism>
<evidence type="ECO:0000256" key="1">
    <source>
        <dbReference type="SAM" id="SignalP"/>
    </source>
</evidence>
<accession>A0A0E9QKC0</accession>
<keyword evidence="1" id="KW-0732">Signal</keyword>
<dbReference type="AlphaFoldDB" id="A0A0E9QKC0"/>
<reference evidence="2" key="2">
    <citation type="journal article" date="2015" name="Fish Shellfish Immunol.">
        <title>Early steps in the European eel (Anguilla anguilla)-Vibrio vulnificus interaction in the gills: Role of the RtxA13 toxin.</title>
        <authorList>
            <person name="Callol A."/>
            <person name="Pajuelo D."/>
            <person name="Ebbesson L."/>
            <person name="Teles M."/>
            <person name="MacKenzie S."/>
            <person name="Amaro C."/>
        </authorList>
    </citation>
    <scope>NUCLEOTIDE SEQUENCE</scope>
</reference>
<proteinExistence type="predicted"/>